<proteinExistence type="predicted"/>
<reference evidence="1" key="1">
    <citation type="submission" date="2019-08" db="EMBL/GenBank/DDBJ databases">
        <authorList>
            <person name="Kucharzyk K."/>
            <person name="Murdoch R.W."/>
            <person name="Higgins S."/>
            <person name="Loffler F."/>
        </authorList>
    </citation>
    <scope>NUCLEOTIDE SEQUENCE</scope>
</reference>
<accession>A0A645CDT1</accession>
<protein>
    <submittedName>
        <fullName evidence="1">Uncharacterized protein</fullName>
    </submittedName>
</protein>
<comment type="caution">
    <text evidence="1">The sequence shown here is derived from an EMBL/GenBank/DDBJ whole genome shotgun (WGS) entry which is preliminary data.</text>
</comment>
<organism evidence="1">
    <name type="scientific">bioreactor metagenome</name>
    <dbReference type="NCBI Taxonomy" id="1076179"/>
    <lineage>
        <taxon>unclassified sequences</taxon>
        <taxon>metagenomes</taxon>
        <taxon>ecological metagenomes</taxon>
    </lineage>
</organism>
<gene>
    <name evidence="1" type="ORF">SDC9_122064</name>
</gene>
<evidence type="ECO:0000313" key="1">
    <source>
        <dbReference type="EMBL" id="MPM75073.1"/>
    </source>
</evidence>
<dbReference type="AlphaFoldDB" id="A0A645CDT1"/>
<dbReference type="EMBL" id="VSSQ01026384">
    <property type="protein sequence ID" value="MPM75073.1"/>
    <property type="molecule type" value="Genomic_DNA"/>
</dbReference>
<name>A0A645CDT1_9ZZZZ</name>
<sequence>MPLQSIASITFLGGVAYNLAIAYLPKPIFPAGFDTNIVTAFHDYLPVGTPVSVYMGSVVQVDGIVYKNVYGMLVVADDMTGINPSFIPVTNITGVVPTFASTAAAAKALDARSGLVLTHES</sequence>